<dbReference type="PROSITE" id="PS01321">
    <property type="entry name" value="RUVC"/>
    <property type="match status" value="1"/>
</dbReference>
<dbReference type="PRINTS" id="PR00696">
    <property type="entry name" value="RSOLVASERUVC"/>
</dbReference>
<dbReference type="AlphaFoldDB" id="A0A955RIB5"/>
<dbReference type="HAMAP" id="MF_00034">
    <property type="entry name" value="RuvC"/>
    <property type="match status" value="1"/>
</dbReference>
<dbReference type="PANTHER" id="PTHR30194">
    <property type="entry name" value="CROSSOVER JUNCTION ENDODEOXYRIBONUCLEASE RUVC"/>
    <property type="match status" value="1"/>
</dbReference>
<dbReference type="GO" id="GO:0006281">
    <property type="term" value="P:DNA repair"/>
    <property type="evidence" value="ECO:0007669"/>
    <property type="project" value="UniProtKB-UniRule"/>
</dbReference>
<protein>
    <recommendedName>
        <fullName evidence="13 14">Crossover junction endodeoxyribonuclease RuvC</fullName>
        <ecNumber evidence="13 14">3.1.21.10</ecNumber>
    </recommendedName>
    <alternativeName>
        <fullName evidence="13">Holliday junction nuclease RuvC</fullName>
    </alternativeName>
    <alternativeName>
        <fullName evidence="13">Holliday junction resolvase RuvC</fullName>
    </alternativeName>
</protein>
<reference evidence="15" key="1">
    <citation type="submission" date="2020-04" db="EMBL/GenBank/DDBJ databases">
        <authorList>
            <person name="Zhang T."/>
        </authorList>
    </citation>
    <scope>NUCLEOTIDE SEQUENCE</scope>
    <source>
        <strain evidence="15">HKST-UBA10</strain>
    </source>
</reference>
<keyword evidence="4 13" id="KW-0479">Metal-binding</keyword>
<evidence type="ECO:0000256" key="1">
    <source>
        <dbReference type="ARBA" id="ARBA00009518"/>
    </source>
</evidence>
<dbReference type="InterPro" id="IPR002176">
    <property type="entry name" value="X-over_junc_endoDNase_RuvC"/>
</dbReference>
<evidence type="ECO:0000256" key="3">
    <source>
        <dbReference type="ARBA" id="ARBA00022722"/>
    </source>
</evidence>
<dbReference type="PANTHER" id="PTHR30194:SF3">
    <property type="entry name" value="CROSSOVER JUNCTION ENDODEOXYRIBONUCLEASE RUVC"/>
    <property type="match status" value="1"/>
</dbReference>
<evidence type="ECO:0000256" key="2">
    <source>
        <dbReference type="ARBA" id="ARBA00022490"/>
    </source>
</evidence>
<feature type="binding site" evidence="13">
    <location>
        <position position="68"/>
    </location>
    <ligand>
        <name>Mg(2+)</name>
        <dbReference type="ChEBI" id="CHEBI:18420"/>
        <label>2</label>
    </ligand>
</feature>
<dbReference type="GO" id="GO:0008821">
    <property type="term" value="F:crossover junction DNA endonuclease activity"/>
    <property type="evidence" value="ECO:0007669"/>
    <property type="project" value="UniProtKB-UniRule"/>
</dbReference>
<evidence type="ECO:0000256" key="7">
    <source>
        <dbReference type="ARBA" id="ARBA00022801"/>
    </source>
</evidence>
<evidence type="ECO:0000256" key="13">
    <source>
        <dbReference type="HAMAP-Rule" id="MF_00034"/>
    </source>
</evidence>
<keyword evidence="10 13" id="KW-0233">DNA recombination</keyword>
<feature type="active site" evidence="13">
    <location>
        <position position="68"/>
    </location>
</feature>
<dbReference type="GO" id="GO:0003677">
    <property type="term" value="F:DNA binding"/>
    <property type="evidence" value="ECO:0007669"/>
    <property type="project" value="UniProtKB-KW"/>
</dbReference>
<feature type="active site" evidence="13">
    <location>
        <position position="8"/>
    </location>
</feature>
<comment type="cofactor">
    <cofactor evidence="13">
        <name>Mg(2+)</name>
        <dbReference type="ChEBI" id="CHEBI:18420"/>
    </cofactor>
    <text evidence="13">Binds 2 Mg(2+) ion per subunit.</text>
</comment>
<dbReference type="NCBIfam" id="TIGR00228">
    <property type="entry name" value="ruvC"/>
    <property type="match status" value="1"/>
</dbReference>
<organism evidence="15 16">
    <name type="scientific">Candidatus Dojkabacteria bacterium</name>
    <dbReference type="NCBI Taxonomy" id="2099670"/>
    <lineage>
        <taxon>Bacteria</taxon>
        <taxon>Candidatus Dojkabacteria</taxon>
    </lineage>
</organism>
<keyword evidence="2 13" id="KW-0963">Cytoplasm</keyword>
<evidence type="ECO:0000256" key="14">
    <source>
        <dbReference type="NCBIfam" id="TIGR00228"/>
    </source>
</evidence>
<dbReference type="GO" id="GO:0000287">
    <property type="term" value="F:magnesium ion binding"/>
    <property type="evidence" value="ECO:0007669"/>
    <property type="project" value="UniProtKB-UniRule"/>
</dbReference>
<name>A0A955RIB5_9BACT</name>
<keyword evidence="11 13" id="KW-0234">DNA repair</keyword>
<dbReference type="GO" id="GO:0005737">
    <property type="term" value="C:cytoplasm"/>
    <property type="evidence" value="ECO:0007669"/>
    <property type="project" value="UniProtKB-SubCell"/>
</dbReference>
<evidence type="ECO:0000256" key="9">
    <source>
        <dbReference type="ARBA" id="ARBA00023125"/>
    </source>
</evidence>
<evidence type="ECO:0000313" key="15">
    <source>
        <dbReference type="EMBL" id="MCA9382155.1"/>
    </source>
</evidence>
<dbReference type="SUPFAM" id="SSF53098">
    <property type="entry name" value="Ribonuclease H-like"/>
    <property type="match status" value="1"/>
</dbReference>
<evidence type="ECO:0000256" key="11">
    <source>
        <dbReference type="ARBA" id="ARBA00023204"/>
    </source>
</evidence>
<comment type="catalytic activity">
    <reaction evidence="12 13">
        <text>Endonucleolytic cleavage at a junction such as a reciprocal single-stranded crossover between two homologous DNA duplexes (Holliday junction).</text>
        <dbReference type="EC" id="3.1.21.10"/>
    </reaction>
</comment>
<dbReference type="GO" id="GO:0048476">
    <property type="term" value="C:Holliday junction resolvase complex"/>
    <property type="evidence" value="ECO:0007669"/>
    <property type="project" value="UniProtKB-UniRule"/>
</dbReference>
<comment type="subunit">
    <text evidence="13">Homodimer which binds Holliday junction (HJ) DNA. The HJ becomes 2-fold symmetrical on binding to RuvC with unstacked arms; it has a different conformation from HJ DNA in complex with RuvA. In the full resolvosome a probable DNA-RuvA(4)-RuvB(12)-RuvC(2) complex forms which resolves the HJ.</text>
</comment>
<evidence type="ECO:0000256" key="5">
    <source>
        <dbReference type="ARBA" id="ARBA00022759"/>
    </source>
</evidence>
<keyword evidence="3 13" id="KW-0540">Nuclease</keyword>
<proteinExistence type="inferred from homology"/>
<evidence type="ECO:0000256" key="12">
    <source>
        <dbReference type="ARBA" id="ARBA00029354"/>
    </source>
</evidence>
<dbReference type="EC" id="3.1.21.10" evidence="13 14"/>
<dbReference type="NCBIfam" id="NF000711">
    <property type="entry name" value="PRK00039.2-1"/>
    <property type="match status" value="1"/>
</dbReference>
<dbReference type="Pfam" id="PF02075">
    <property type="entry name" value="RuvC"/>
    <property type="match status" value="1"/>
</dbReference>
<evidence type="ECO:0000313" key="16">
    <source>
        <dbReference type="Proteomes" id="UP000782843"/>
    </source>
</evidence>
<dbReference type="EMBL" id="JAGQLG010000072">
    <property type="protein sequence ID" value="MCA9382155.1"/>
    <property type="molecule type" value="Genomic_DNA"/>
</dbReference>
<keyword evidence="5 13" id="KW-0255">Endonuclease</keyword>
<dbReference type="FunFam" id="3.30.420.10:FF:000002">
    <property type="entry name" value="Crossover junction endodeoxyribonuclease RuvC"/>
    <property type="match status" value="1"/>
</dbReference>
<dbReference type="CDD" id="cd16962">
    <property type="entry name" value="RuvC"/>
    <property type="match status" value="1"/>
</dbReference>
<feature type="binding site" evidence="13">
    <location>
        <position position="141"/>
    </location>
    <ligand>
        <name>Mg(2+)</name>
        <dbReference type="ChEBI" id="CHEBI:18420"/>
        <label>1</label>
    </ligand>
</feature>
<dbReference type="InterPro" id="IPR036397">
    <property type="entry name" value="RNaseH_sf"/>
</dbReference>
<gene>
    <name evidence="13 15" type="primary">ruvC</name>
    <name evidence="15" type="ORF">KC660_01980</name>
</gene>
<feature type="active site" evidence="13">
    <location>
        <position position="141"/>
    </location>
</feature>
<evidence type="ECO:0000256" key="4">
    <source>
        <dbReference type="ARBA" id="ARBA00022723"/>
    </source>
</evidence>
<comment type="subcellular location">
    <subcellularLocation>
        <location evidence="13">Cytoplasm</location>
    </subcellularLocation>
</comment>
<comment type="similarity">
    <text evidence="1 13">Belongs to the RuvC family.</text>
</comment>
<evidence type="ECO:0000256" key="8">
    <source>
        <dbReference type="ARBA" id="ARBA00022842"/>
    </source>
</evidence>
<keyword evidence="9 13" id="KW-0238">DNA-binding</keyword>
<keyword evidence="8 13" id="KW-0460">Magnesium</keyword>
<reference evidence="15" key="2">
    <citation type="journal article" date="2021" name="Microbiome">
        <title>Successional dynamics and alternative stable states in a saline activated sludge microbial community over 9 years.</title>
        <authorList>
            <person name="Wang Y."/>
            <person name="Ye J."/>
            <person name="Ju F."/>
            <person name="Liu L."/>
            <person name="Boyd J.A."/>
            <person name="Deng Y."/>
            <person name="Parks D.H."/>
            <person name="Jiang X."/>
            <person name="Yin X."/>
            <person name="Woodcroft B.J."/>
            <person name="Tyson G.W."/>
            <person name="Hugenholtz P."/>
            <person name="Polz M.F."/>
            <person name="Zhang T."/>
        </authorList>
    </citation>
    <scope>NUCLEOTIDE SEQUENCE</scope>
    <source>
        <strain evidence="15">HKST-UBA10</strain>
    </source>
</reference>
<dbReference type="InterPro" id="IPR020563">
    <property type="entry name" value="X-over_junc_endoDNase_Mg_BS"/>
</dbReference>
<dbReference type="GO" id="GO:0006310">
    <property type="term" value="P:DNA recombination"/>
    <property type="evidence" value="ECO:0007669"/>
    <property type="project" value="UniProtKB-UniRule"/>
</dbReference>
<accession>A0A955RIB5</accession>
<comment type="caution">
    <text evidence="15">The sequence shown here is derived from an EMBL/GenBank/DDBJ whole genome shotgun (WGS) entry which is preliminary data.</text>
</comment>
<dbReference type="InterPro" id="IPR012337">
    <property type="entry name" value="RNaseH-like_sf"/>
</dbReference>
<keyword evidence="6 13" id="KW-0227">DNA damage</keyword>
<evidence type="ECO:0000256" key="6">
    <source>
        <dbReference type="ARBA" id="ARBA00022763"/>
    </source>
</evidence>
<dbReference type="Proteomes" id="UP000782843">
    <property type="component" value="Unassembled WGS sequence"/>
</dbReference>
<evidence type="ECO:0000256" key="10">
    <source>
        <dbReference type="ARBA" id="ARBA00023172"/>
    </source>
</evidence>
<sequence>MLTILGIDTGYALTGYGIVTMNDRDISVVDFGVIKTESSSFPTDRFNDIYEGITELIDKYSPDVMAIEQIFFFKNQKTFVNVLQARGVILISAIHKNIQIAEYTPLQVKQALTGYGRADKSQIQTMVKARLNLSEIPKPDDAADALAICLTHIQTSEF</sequence>
<feature type="binding site" evidence="13">
    <location>
        <position position="8"/>
    </location>
    <ligand>
        <name>Mg(2+)</name>
        <dbReference type="ChEBI" id="CHEBI:18420"/>
        <label>1</label>
    </ligand>
</feature>
<comment type="function">
    <text evidence="13">The RuvA-RuvB-RuvC complex processes Holliday junction (HJ) DNA during genetic recombination and DNA repair. Endonuclease that resolves HJ intermediates. Cleaves cruciform DNA by making single-stranded nicks across the HJ at symmetrical positions within the homologous arms, yielding a 5'-phosphate and a 3'-hydroxyl group; requires a central core of homology in the junction. The consensus cleavage sequence is 5'-(A/T)TT(C/G)-3'. Cleavage occurs on the 3'-side of the TT dinucleotide at the point of strand exchange. HJ branch migration catalyzed by RuvA-RuvB allows RuvC to scan DNA until it finds its consensus sequence, where it cleaves and resolves the cruciform DNA.</text>
</comment>
<dbReference type="Gene3D" id="3.30.420.10">
    <property type="entry name" value="Ribonuclease H-like superfamily/Ribonuclease H"/>
    <property type="match status" value="1"/>
</dbReference>
<keyword evidence="7 13" id="KW-0378">Hydrolase</keyword>